<dbReference type="InterPro" id="IPR017896">
    <property type="entry name" value="4Fe4S_Fe-S-bd"/>
</dbReference>
<keyword evidence="9" id="KW-1185">Reference proteome</keyword>
<gene>
    <name evidence="8" type="ORF">WG901_00095</name>
</gene>
<dbReference type="Gene3D" id="3.30.70.20">
    <property type="match status" value="1"/>
</dbReference>
<dbReference type="EMBL" id="JBBHJZ010000001">
    <property type="protein sequence ID" value="MEJ5975018.1"/>
    <property type="molecule type" value="Genomic_DNA"/>
</dbReference>
<dbReference type="PANTHER" id="PTHR36923">
    <property type="entry name" value="FERREDOXIN"/>
    <property type="match status" value="1"/>
</dbReference>
<evidence type="ECO:0000256" key="6">
    <source>
        <dbReference type="RuleBase" id="RU368020"/>
    </source>
</evidence>
<dbReference type="Proteomes" id="UP001361239">
    <property type="component" value="Unassembled WGS sequence"/>
</dbReference>
<dbReference type="PANTHER" id="PTHR36923:SF3">
    <property type="entry name" value="FERREDOXIN"/>
    <property type="match status" value="1"/>
</dbReference>
<dbReference type="InterPro" id="IPR051269">
    <property type="entry name" value="Fe-S_cluster_ET"/>
</dbReference>
<evidence type="ECO:0000256" key="4">
    <source>
        <dbReference type="ARBA" id="ARBA00023004"/>
    </source>
</evidence>
<dbReference type="InterPro" id="IPR001080">
    <property type="entry name" value="3Fe4S_ferredoxin"/>
</dbReference>
<keyword evidence="5 6" id="KW-0411">Iron-sulfur</keyword>
<evidence type="ECO:0000256" key="2">
    <source>
        <dbReference type="ARBA" id="ARBA00022723"/>
    </source>
</evidence>
<evidence type="ECO:0000256" key="3">
    <source>
        <dbReference type="ARBA" id="ARBA00022982"/>
    </source>
</evidence>
<dbReference type="PROSITE" id="PS51379">
    <property type="entry name" value="4FE4S_FER_2"/>
    <property type="match status" value="1"/>
</dbReference>
<accession>A0ABU8RPY0</accession>
<keyword evidence="1 6" id="KW-0813">Transport</keyword>
<evidence type="ECO:0000313" key="9">
    <source>
        <dbReference type="Proteomes" id="UP001361239"/>
    </source>
</evidence>
<feature type="domain" description="4Fe-4S ferredoxin-type" evidence="7">
    <location>
        <begin position="1"/>
        <end position="29"/>
    </location>
</feature>
<name>A0ABU8RPY0_9SPHN</name>
<evidence type="ECO:0000256" key="1">
    <source>
        <dbReference type="ARBA" id="ARBA00022448"/>
    </source>
</evidence>
<evidence type="ECO:0000256" key="5">
    <source>
        <dbReference type="ARBA" id="ARBA00023014"/>
    </source>
</evidence>
<dbReference type="Pfam" id="PF13459">
    <property type="entry name" value="Fer4_15"/>
    <property type="match status" value="1"/>
</dbReference>
<sequence length="64" mass="6883">MKVQVNPDICAGFGICTGIAPEVFELHEDGYAVVLVTGVAKEDEDTMRRAENQCPARAISVSET</sequence>
<evidence type="ECO:0000259" key="7">
    <source>
        <dbReference type="PROSITE" id="PS51379"/>
    </source>
</evidence>
<dbReference type="SUPFAM" id="SSF54862">
    <property type="entry name" value="4Fe-4S ferredoxins"/>
    <property type="match status" value="1"/>
</dbReference>
<dbReference type="RefSeq" id="WP_339586607.1">
    <property type="nucleotide sequence ID" value="NZ_JBBHJZ010000001.1"/>
</dbReference>
<keyword evidence="4 6" id="KW-0408">Iron</keyword>
<evidence type="ECO:0000313" key="8">
    <source>
        <dbReference type="EMBL" id="MEJ5975018.1"/>
    </source>
</evidence>
<comment type="caution">
    <text evidence="8">The sequence shown here is derived from an EMBL/GenBank/DDBJ whole genome shotgun (WGS) entry which is preliminary data.</text>
</comment>
<reference evidence="8 9" key="1">
    <citation type="submission" date="2024-03" db="EMBL/GenBank/DDBJ databases">
        <authorList>
            <person name="Jo J.-H."/>
        </authorList>
    </citation>
    <scope>NUCLEOTIDE SEQUENCE [LARGE SCALE GENOMIC DNA]</scope>
    <source>
        <strain evidence="8 9">PS1R-30</strain>
    </source>
</reference>
<comment type="function">
    <text evidence="6">Ferredoxins are iron-sulfur proteins that transfer electrons in a wide variety of metabolic reactions.</text>
</comment>
<dbReference type="PRINTS" id="PR00352">
    <property type="entry name" value="3FE4SFRDOXIN"/>
</dbReference>
<protein>
    <recommendedName>
        <fullName evidence="6">Ferredoxin</fullName>
    </recommendedName>
</protein>
<keyword evidence="2 6" id="KW-0479">Metal-binding</keyword>
<proteinExistence type="predicted"/>
<organism evidence="8 9">
    <name type="scientific">Novosphingobium anseongense</name>
    <dbReference type="NCBI Taxonomy" id="3133436"/>
    <lineage>
        <taxon>Bacteria</taxon>
        <taxon>Pseudomonadati</taxon>
        <taxon>Pseudomonadota</taxon>
        <taxon>Alphaproteobacteria</taxon>
        <taxon>Sphingomonadales</taxon>
        <taxon>Sphingomonadaceae</taxon>
        <taxon>Novosphingobium</taxon>
    </lineage>
</organism>
<keyword evidence="3 6" id="KW-0249">Electron transport</keyword>